<protein>
    <recommendedName>
        <fullName evidence="3">VCBS repeat-containing protein</fullName>
    </recommendedName>
</protein>
<dbReference type="Proteomes" id="UP000012040">
    <property type="component" value="Chromosome"/>
</dbReference>
<sequence>MNTADNTSSSKKNIIIGILLLVALTAAILSSLPTVQTRLQSLFATDERQLLAKIEAFYGPEQTQFLILKVKNSHGISVEIYQEQSEAGQQIFRQKFDLLHDSDVHITIDKNATNLALSDVDQDGHMDILAPSVDRNGNLRLNTFRYNSDLHIFEPMTEDHSY</sequence>
<dbReference type="EMBL" id="CP003537">
    <property type="protein sequence ID" value="AGH96572.1"/>
    <property type="molecule type" value="Genomic_DNA"/>
</dbReference>
<dbReference type="RefSeq" id="WP_015471062.1">
    <property type="nucleotide sequence ID" value="NC_020813.1"/>
</dbReference>
<dbReference type="OrthoDB" id="5293838at2"/>
<dbReference type="PATRIC" id="fig|1184267.3.peg.2389"/>
<evidence type="ECO:0000313" key="2">
    <source>
        <dbReference type="Proteomes" id="UP000012040"/>
    </source>
</evidence>
<dbReference type="eggNOG" id="ENOG5032IYR">
    <property type="taxonomic scope" value="Bacteria"/>
</dbReference>
<reference evidence="1 2" key="1">
    <citation type="journal article" date="2013" name="ISME J.">
        <title>By their genes ye shall know them: genomic signatures of predatory bacteria.</title>
        <authorList>
            <person name="Pasternak Z."/>
            <person name="Pietrokovski S."/>
            <person name="Rotem O."/>
            <person name="Gophna U."/>
            <person name="Lurie-Weinberger M.N."/>
            <person name="Jurkevitch E."/>
        </authorList>
    </citation>
    <scope>NUCLEOTIDE SEQUENCE [LARGE SCALE GENOMIC DNA]</scope>
    <source>
        <strain evidence="1 2">JSS</strain>
    </source>
</reference>
<keyword evidence="2" id="KW-1185">Reference proteome</keyword>
<evidence type="ECO:0008006" key="3">
    <source>
        <dbReference type="Google" id="ProtNLM"/>
    </source>
</evidence>
<dbReference type="KEGG" id="bex:A11Q_2356"/>
<dbReference type="HOGENOM" id="CLU_1615780_0_0_7"/>
<accession>M4VB13</accession>
<proteinExistence type="predicted"/>
<organism evidence="1 2">
    <name type="scientific">Pseudobdellovibrio exovorus JSS</name>
    <dbReference type="NCBI Taxonomy" id="1184267"/>
    <lineage>
        <taxon>Bacteria</taxon>
        <taxon>Pseudomonadati</taxon>
        <taxon>Bdellovibrionota</taxon>
        <taxon>Bdellovibrionia</taxon>
        <taxon>Bdellovibrionales</taxon>
        <taxon>Pseudobdellovibrionaceae</taxon>
        <taxon>Pseudobdellovibrio</taxon>
    </lineage>
</organism>
<evidence type="ECO:0000313" key="1">
    <source>
        <dbReference type="EMBL" id="AGH96572.1"/>
    </source>
</evidence>
<gene>
    <name evidence="1" type="ORF">A11Q_2356</name>
</gene>
<dbReference type="AlphaFoldDB" id="M4VB13"/>
<name>M4VB13_9BACT</name>